<dbReference type="InterPro" id="IPR045276">
    <property type="entry name" value="YbiO_bact"/>
</dbReference>
<feature type="transmembrane region" description="Helical" evidence="7">
    <location>
        <begin position="309"/>
        <end position="330"/>
    </location>
</feature>
<dbReference type="SUPFAM" id="SSF50182">
    <property type="entry name" value="Sm-like ribonucleoproteins"/>
    <property type="match status" value="1"/>
</dbReference>
<sequence>MILILSGSLIFFQASVPSAAGQFNIFGESSPYQAQSSIDYVRLGNIDVAAVKVDGEQIFQVAAPAPDLSESQPQLLPIENRIRTIEIRLKQIIETGINPKKLDIYTSKFNNELVIYSKDSQSLVERKILTITESDTFIEFQTPDQLAKEWIQKIRSALERAWDQRQPQYYWESLIFALTVLGLTVFLSVILWMIQRRLKNRRKLIKQRISSSSRDNLSTSPLTDEVPTDPEAYLNTQALRGFRIFTADPFSLLSKQTLRNQQNLYQLPSSVFWFIQISLWVSGLFLALYKFPGTRSIAFRLLAAPLDLLWIFLVVGLALRIIKIAINITLKGWAKRQINIPDKAQRVAYRLPTITQAINEITQCLAVILACLWFLTAIHAPISIIITSLGVIGFAAQNLIKDWIKGCLILWEDQYAIGDVVAINNVVGVVEYMNVRMTQLRSTDGELVTIDHNSFTQVKNLTSQWSRVNLGIDVAYHTDLEQAIKLMEDVALEMCADPQWSEFILEDPSVLGVDQFGDNSVTIRLWIKTQPLKQWDVAREYRRRLKPVLDQAGISIPFPQRSIWFENPLASGKGHDDSHNSDD</sequence>
<comment type="caution">
    <text evidence="11">The sequence shown here is derived from an EMBL/GenBank/DDBJ whole genome shotgun (WGS) entry which is preliminary data.</text>
</comment>
<accession>A0ABD4SZD7</accession>
<protein>
    <submittedName>
        <fullName evidence="11">Mechanosensitive ion channel family protein</fullName>
    </submittedName>
</protein>
<feature type="signal peptide" evidence="8">
    <location>
        <begin position="1"/>
        <end position="19"/>
    </location>
</feature>
<feature type="chain" id="PRO_5044809736" evidence="8">
    <location>
        <begin position="20"/>
        <end position="583"/>
    </location>
</feature>
<keyword evidence="6 7" id="KW-0472">Membrane</keyword>
<comment type="subcellular location">
    <subcellularLocation>
        <location evidence="1">Cell membrane</location>
        <topology evidence="1">Multi-pass membrane protein</topology>
    </subcellularLocation>
</comment>
<evidence type="ECO:0000313" key="11">
    <source>
        <dbReference type="EMBL" id="MCM1981738.1"/>
    </source>
</evidence>
<evidence type="ECO:0000256" key="2">
    <source>
        <dbReference type="ARBA" id="ARBA00008017"/>
    </source>
</evidence>
<dbReference type="SUPFAM" id="SSF82689">
    <property type="entry name" value="Mechanosensitive channel protein MscS (YggB), C-terminal domain"/>
    <property type="match status" value="1"/>
</dbReference>
<name>A0ABD4SZD7_9CYAN</name>
<dbReference type="InterPro" id="IPR010920">
    <property type="entry name" value="LSM_dom_sf"/>
</dbReference>
<evidence type="ECO:0000256" key="4">
    <source>
        <dbReference type="ARBA" id="ARBA00022692"/>
    </source>
</evidence>
<keyword evidence="5 7" id="KW-1133">Transmembrane helix</keyword>
<dbReference type="Gene3D" id="3.30.70.100">
    <property type="match status" value="1"/>
</dbReference>
<dbReference type="EMBL" id="JTHE03000019">
    <property type="protein sequence ID" value="MCM1981738.1"/>
    <property type="molecule type" value="Genomic_DNA"/>
</dbReference>
<organism evidence="11 12">
    <name type="scientific">Lyngbya confervoides BDU141951</name>
    <dbReference type="NCBI Taxonomy" id="1574623"/>
    <lineage>
        <taxon>Bacteria</taxon>
        <taxon>Bacillati</taxon>
        <taxon>Cyanobacteriota</taxon>
        <taxon>Cyanophyceae</taxon>
        <taxon>Oscillatoriophycideae</taxon>
        <taxon>Oscillatoriales</taxon>
        <taxon>Microcoleaceae</taxon>
        <taxon>Lyngbya</taxon>
    </lineage>
</organism>
<feature type="transmembrane region" description="Helical" evidence="7">
    <location>
        <begin position="271"/>
        <end position="289"/>
    </location>
</feature>
<keyword evidence="4 7" id="KW-0812">Transmembrane</keyword>
<dbReference type="PANTHER" id="PTHR30460">
    <property type="entry name" value="MODERATE CONDUCTANCE MECHANOSENSITIVE CHANNEL YBIO"/>
    <property type="match status" value="1"/>
</dbReference>
<evidence type="ECO:0000259" key="10">
    <source>
        <dbReference type="Pfam" id="PF21082"/>
    </source>
</evidence>
<evidence type="ECO:0000256" key="8">
    <source>
        <dbReference type="SAM" id="SignalP"/>
    </source>
</evidence>
<keyword evidence="3" id="KW-1003">Cell membrane</keyword>
<dbReference type="AlphaFoldDB" id="A0ABD4SZD7"/>
<evidence type="ECO:0000313" key="12">
    <source>
        <dbReference type="Proteomes" id="UP000031561"/>
    </source>
</evidence>
<evidence type="ECO:0000256" key="1">
    <source>
        <dbReference type="ARBA" id="ARBA00004651"/>
    </source>
</evidence>
<evidence type="ECO:0000259" key="9">
    <source>
        <dbReference type="Pfam" id="PF00924"/>
    </source>
</evidence>
<dbReference type="InterPro" id="IPR049278">
    <property type="entry name" value="MS_channel_C"/>
</dbReference>
<feature type="domain" description="Mechanosensitive ion channel MscS C-terminal" evidence="10">
    <location>
        <begin position="469"/>
        <end position="556"/>
    </location>
</feature>
<dbReference type="GO" id="GO:0005886">
    <property type="term" value="C:plasma membrane"/>
    <property type="evidence" value="ECO:0007669"/>
    <property type="project" value="UniProtKB-SubCell"/>
</dbReference>
<feature type="domain" description="Mechanosensitive ion channel MscS" evidence="9">
    <location>
        <begin position="398"/>
        <end position="462"/>
    </location>
</feature>
<dbReference type="Gene3D" id="2.30.30.60">
    <property type="match status" value="1"/>
</dbReference>
<proteinExistence type="inferred from homology"/>
<dbReference type="Pfam" id="PF21082">
    <property type="entry name" value="MS_channel_3rd"/>
    <property type="match status" value="1"/>
</dbReference>
<dbReference type="Pfam" id="PF00924">
    <property type="entry name" value="MS_channel_2nd"/>
    <property type="match status" value="1"/>
</dbReference>
<keyword evidence="8" id="KW-0732">Signal</keyword>
<dbReference type="Gene3D" id="1.10.287.1260">
    <property type="match status" value="1"/>
</dbReference>
<evidence type="ECO:0000256" key="7">
    <source>
        <dbReference type="SAM" id="Phobius"/>
    </source>
</evidence>
<dbReference type="RefSeq" id="WP_166279671.1">
    <property type="nucleotide sequence ID" value="NZ_JTHE03000019.1"/>
</dbReference>
<dbReference type="Proteomes" id="UP000031561">
    <property type="component" value="Unassembled WGS sequence"/>
</dbReference>
<dbReference type="InterPro" id="IPR011066">
    <property type="entry name" value="MscS_channel_C_sf"/>
</dbReference>
<dbReference type="InterPro" id="IPR023408">
    <property type="entry name" value="MscS_beta-dom_sf"/>
</dbReference>
<comment type="similarity">
    <text evidence="2">Belongs to the MscS (TC 1.A.23) family.</text>
</comment>
<reference evidence="11 12" key="1">
    <citation type="journal article" date="2015" name="Genome Announc.">
        <title>Draft Genome Sequence of Filamentous Marine Cyanobacterium Lyngbya confervoides Strain BDU141951.</title>
        <authorList>
            <person name="Chandrababunaidu M.M."/>
            <person name="Sen D."/>
            <person name="Tripathy S."/>
        </authorList>
    </citation>
    <scope>NUCLEOTIDE SEQUENCE [LARGE SCALE GENOMIC DNA]</scope>
    <source>
        <strain evidence="11 12">BDU141951</strain>
    </source>
</reference>
<keyword evidence="12" id="KW-1185">Reference proteome</keyword>
<dbReference type="InterPro" id="IPR006685">
    <property type="entry name" value="MscS_channel_2nd"/>
</dbReference>
<dbReference type="PANTHER" id="PTHR30460:SF0">
    <property type="entry name" value="MODERATE CONDUCTANCE MECHANOSENSITIVE CHANNEL YBIO"/>
    <property type="match status" value="1"/>
</dbReference>
<evidence type="ECO:0000256" key="3">
    <source>
        <dbReference type="ARBA" id="ARBA00022475"/>
    </source>
</evidence>
<feature type="transmembrane region" description="Helical" evidence="7">
    <location>
        <begin position="169"/>
        <end position="194"/>
    </location>
</feature>
<gene>
    <name evidence="11" type="ORF">QQ91_0002680</name>
</gene>
<evidence type="ECO:0000256" key="6">
    <source>
        <dbReference type="ARBA" id="ARBA00023136"/>
    </source>
</evidence>
<evidence type="ECO:0000256" key="5">
    <source>
        <dbReference type="ARBA" id="ARBA00022989"/>
    </source>
</evidence>